<gene>
    <name evidence="1" type="ORF">MCHLO_04322</name>
</gene>
<dbReference type="Proteomes" id="UP000815677">
    <property type="component" value="Unassembled WGS sequence"/>
</dbReference>
<evidence type="ECO:0000313" key="2">
    <source>
        <dbReference type="Proteomes" id="UP000815677"/>
    </source>
</evidence>
<name>A0ABQ0L6M2_MYCCL</name>
<protein>
    <submittedName>
        <fullName evidence="1">Uncharacterized protein</fullName>
    </submittedName>
</protein>
<evidence type="ECO:0000313" key="1">
    <source>
        <dbReference type="EMBL" id="GAT46823.1"/>
    </source>
</evidence>
<dbReference type="EMBL" id="DF842867">
    <property type="protein sequence ID" value="GAT46823.1"/>
    <property type="molecule type" value="Genomic_DNA"/>
</dbReference>
<proteinExistence type="predicted"/>
<sequence length="79" mass="8396">MCGSEVPGRDWTIDWRRDPRLFRLALWSDDVLSGGMAFSFCVACNGFAKSGLNIGSDASDEGNAGAGDVLEEDLPGKKG</sequence>
<accession>A0ABQ0L6M2</accession>
<reference evidence="1" key="1">
    <citation type="submission" date="2014-09" db="EMBL/GenBank/DDBJ databases">
        <title>Genome sequence of the luminous mushroom Mycena chlorophos for searching fungal bioluminescence genes.</title>
        <authorList>
            <person name="Tanaka Y."/>
            <person name="Kasuga D."/>
            <person name="Oba Y."/>
            <person name="Hase S."/>
            <person name="Sato K."/>
            <person name="Oba Y."/>
            <person name="Sakakibara Y."/>
        </authorList>
    </citation>
    <scope>NUCLEOTIDE SEQUENCE</scope>
</reference>
<organism evidence="1 2">
    <name type="scientific">Mycena chlorophos</name>
    <name type="common">Agaric fungus</name>
    <name type="synonym">Agaricus chlorophos</name>
    <dbReference type="NCBI Taxonomy" id="658473"/>
    <lineage>
        <taxon>Eukaryota</taxon>
        <taxon>Fungi</taxon>
        <taxon>Dikarya</taxon>
        <taxon>Basidiomycota</taxon>
        <taxon>Agaricomycotina</taxon>
        <taxon>Agaricomycetes</taxon>
        <taxon>Agaricomycetidae</taxon>
        <taxon>Agaricales</taxon>
        <taxon>Marasmiineae</taxon>
        <taxon>Mycenaceae</taxon>
        <taxon>Mycena</taxon>
    </lineage>
</organism>
<keyword evidence="2" id="KW-1185">Reference proteome</keyword>